<organism evidence="5">
    <name type="scientific">gut metagenome</name>
    <dbReference type="NCBI Taxonomy" id="749906"/>
    <lineage>
        <taxon>unclassified sequences</taxon>
        <taxon>metagenomes</taxon>
        <taxon>organismal metagenomes</taxon>
    </lineage>
</organism>
<keyword evidence="2 3" id="KW-0472">Membrane</keyword>
<dbReference type="EMBL" id="AMCI01000273">
    <property type="protein sequence ID" value="EJX10017.1"/>
    <property type="molecule type" value="Genomic_DNA"/>
</dbReference>
<evidence type="ECO:0000256" key="2">
    <source>
        <dbReference type="ARBA" id="ARBA00023136"/>
    </source>
</evidence>
<comment type="caution">
    <text evidence="5">The sequence shown here is derived from an EMBL/GenBank/DDBJ whole genome shotgun (WGS) entry which is preliminary data.</text>
</comment>
<accession>J9GPA1</accession>
<dbReference type="Pfam" id="PF01103">
    <property type="entry name" value="Omp85"/>
    <property type="match status" value="1"/>
</dbReference>
<evidence type="ECO:0000313" key="5">
    <source>
        <dbReference type="EMBL" id="EJX10017.1"/>
    </source>
</evidence>
<keyword evidence="3" id="KW-1133">Transmembrane helix</keyword>
<feature type="transmembrane region" description="Helical" evidence="3">
    <location>
        <begin position="7"/>
        <end position="25"/>
    </location>
</feature>
<protein>
    <submittedName>
        <fullName evidence="5">Protein containing Bacterial surface antigen (D15) domain protein</fullName>
    </submittedName>
</protein>
<name>J9GPA1_9ZZZZ</name>
<keyword evidence="3" id="KW-0812">Transmembrane</keyword>
<reference evidence="5" key="1">
    <citation type="journal article" date="2012" name="PLoS ONE">
        <title>Gene sets for utilization of primary and secondary nutrition supplies in the distal gut of endangered iberian lynx.</title>
        <authorList>
            <person name="Alcaide M."/>
            <person name="Messina E."/>
            <person name="Richter M."/>
            <person name="Bargiela R."/>
            <person name="Peplies J."/>
            <person name="Huws S.A."/>
            <person name="Newbold C.J."/>
            <person name="Golyshin P.N."/>
            <person name="Simon M.A."/>
            <person name="Lopez G."/>
            <person name="Yakimov M.M."/>
            <person name="Ferrer M."/>
        </authorList>
    </citation>
    <scope>NUCLEOTIDE SEQUENCE</scope>
</reference>
<gene>
    <name evidence="5" type="ORF">EVA_01870</name>
</gene>
<evidence type="ECO:0000256" key="3">
    <source>
        <dbReference type="SAM" id="Phobius"/>
    </source>
</evidence>
<evidence type="ECO:0000259" key="4">
    <source>
        <dbReference type="Pfam" id="PF01103"/>
    </source>
</evidence>
<dbReference type="GO" id="GO:0019867">
    <property type="term" value="C:outer membrane"/>
    <property type="evidence" value="ECO:0007669"/>
    <property type="project" value="InterPro"/>
</dbReference>
<proteinExistence type="predicted"/>
<sequence>MKRSAGVGVRILLPMVGLMGIDWAYGFQKKINGQPAGGGQFHFIIGQEF</sequence>
<dbReference type="InterPro" id="IPR000184">
    <property type="entry name" value="Bac_surfAg_D15"/>
</dbReference>
<feature type="domain" description="Bacterial surface antigen (D15)" evidence="4">
    <location>
        <begin position="2"/>
        <end position="49"/>
    </location>
</feature>
<dbReference type="Gene3D" id="2.40.160.50">
    <property type="entry name" value="membrane protein fhac: a member of the omp85/tpsb transporter family"/>
    <property type="match status" value="1"/>
</dbReference>
<comment type="subcellular location">
    <subcellularLocation>
        <location evidence="1">Membrane</location>
    </subcellularLocation>
</comment>
<dbReference type="AlphaFoldDB" id="J9GPA1"/>
<evidence type="ECO:0000256" key="1">
    <source>
        <dbReference type="ARBA" id="ARBA00004370"/>
    </source>
</evidence>